<keyword evidence="2" id="KW-0010">Activator</keyword>
<dbReference type="InterPro" id="IPR014710">
    <property type="entry name" value="RmlC-like_jellyroll"/>
</dbReference>
<dbReference type="InterPro" id="IPR018821">
    <property type="entry name" value="DUF294_put_nucleoTrafse_sb-bd"/>
</dbReference>
<dbReference type="EMBL" id="SMAB01000008">
    <property type="protein sequence ID" value="TCS82537.1"/>
    <property type="molecule type" value="Genomic_DNA"/>
</dbReference>
<evidence type="ECO:0000313" key="6">
    <source>
        <dbReference type="EMBL" id="TCS82537.1"/>
    </source>
</evidence>
<accession>A0A4R3KGR3</accession>
<sequence>MENSLLPFLKGIPLFSHLPDEDIQKIISVSKQARFTDHQIVVNQNDKQIDHLFVVLNGLAKNIIINEDQEEITIKTYGKGEVFGLIHAMSGEGFSYTIRAAHEVEFLLVPLTIFESLMSKYPFFMEEVARLITLRLRELYKQLEKETSIAFSSIQGSPYRKKVIEFMSQPILTCQKDDYLLEIAQTILDQRVGSIIVLNEHQSPIGIITEKDLIKAFTTLYQYHQGRECKTFVQAEEVMTSPLITISPDAFYYDALHLMLKHNIKHLPVVDQETVIGIVSTKNLIHSFSNHSFRLIKEIESTTSLEELLPMKSQVNQMLQEMIQQHATPKELAAIITEMNERVTKKIISFAEKEMIRDGYGTPPVSFCWLSLGSEGRKEQTLQTDQDNAIVYADVPEKEEEKVDQYFTKLAEKIVTYLDQYGFPKCTGGVMATNPKWRKSLSQWINSIHLWYQKRSPDMIRQFTIFFDFRPIYGDYYLAEQIRNVFLDQSQPPIFLHLLAEDESRIEVPINRFGRFITRKGEHQGKIDMKHGGILHIINGLRMLAFKYGIMETSSWERIEALKEKGILTFDEADEITQAFDDFIILRIKYVDSFIDPHHLSKKERIQLKKALMTARWFQQWSIRHLAMPGSHLRGF</sequence>
<dbReference type="PROSITE" id="PS50042">
    <property type="entry name" value="CNMP_BINDING_3"/>
    <property type="match status" value="1"/>
</dbReference>
<dbReference type="PROSITE" id="PS51371">
    <property type="entry name" value="CBS"/>
    <property type="match status" value="2"/>
</dbReference>
<keyword evidence="1 3" id="KW-0129">CBS domain</keyword>
<evidence type="ECO:0000259" key="5">
    <source>
        <dbReference type="PROSITE" id="PS51371"/>
    </source>
</evidence>
<dbReference type="Proteomes" id="UP000295788">
    <property type="component" value="Unassembled WGS sequence"/>
</dbReference>
<proteinExistence type="predicted"/>
<dbReference type="SUPFAM" id="SSF54631">
    <property type="entry name" value="CBS-domain pair"/>
    <property type="match status" value="1"/>
</dbReference>
<reference evidence="6 7" key="1">
    <citation type="submission" date="2019-03" db="EMBL/GenBank/DDBJ databases">
        <title>Genomic Encyclopedia of Type Strains, Phase IV (KMG-IV): sequencing the most valuable type-strain genomes for metagenomic binning, comparative biology and taxonomic classification.</title>
        <authorList>
            <person name="Goeker M."/>
        </authorList>
    </citation>
    <scope>NUCLEOTIDE SEQUENCE [LARGE SCALE GENOMIC DNA]</scope>
    <source>
        <strain evidence="6 7">DSM 23802</strain>
    </source>
</reference>
<dbReference type="InterPro" id="IPR018490">
    <property type="entry name" value="cNMP-bd_dom_sf"/>
</dbReference>
<evidence type="ECO:0000256" key="3">
    <source>
        <dbReference type="PROSITE-ProRule" id="PRU00703"/>
    </source>
</evidence>
<comment type="caution">
    <text evidence="6">The sequence shown here is derived from an EMBL/GenBank/DDBJ whole genome shotgun (WGS) entry which is preliminary data.</text>
</comment>
<dbReference type="AlphaFoldDB" id="A0A4R3KGR3"/>
<dbReference type="SMART" id="SM00100">
    <property type="entry name" value="cNMP"/>
    <property type="match status" value="1"/>
</dbReference>
<dbReference type="PANTHER" id="PTHR43080">
    <property type="entry name" value="CBS DOMAIN-CONTAINING PROTEIN CBSX3, MITOCHONDRIAL"/>
    <property type="match status" value="1"/>
</dbReference>
<organism evidence="6 7">
    <name type="scientific">Tepidibacillus fermentans</name>
    <dbReference type="NCBI Taxonomy" id="1281767"/>
    <lineage>
        <taxon>Bacteria</taxon>
        <taxon>Bacillati</taxon>
        <taxon>Bacillota</taxon>
        <taxon>Bacilli</taxon>
        <taxon>Bacillales</taxon>
        <taxon>Bacillaceae</taxon>
        <taxon>Tepidibacillus</taxon>
    </lineage>
</organism>
<dbReference type="SUPFAM" id="SSF81301">
    <property type="entry name" value="Nucleotidyltransferase"/>
    <property type="match status" value="1"/>
</dbReference>
<dbReference type="GO" id="GO:0008773">
    <property type="term" value="F:[protein-PII] uridylyltransferase activity"/>
    <property type="evidence" value="ECO:0007669"/>
    <property type="project" value="InterPro"/>
</dbReference>
<dbReference type="InterPro" id="IPR051257">
    <property type="entry name" value="Diverse_CBS-Domain"/>
</dbReference>
<dbReference type="InterPro" id="IPR046342">
    <property type="entry name" value="CBS_dom_sf"/>
</dbReference>
<dbReference type="RefSeq" id="WP_165894993.1">
    <property type="nucleotide sequence ID" value="NZ_SMAB01000008.1"/>
</dbReference>
<dbReference type="InterPro" id="IPR000644">
    <property type="entry name" value="CBS_dom"/>
</dbReference>
<dbReference type="Pfam" id="PF00571">
    <property type="entry name" value="CBS"/>
    <property type="match status" value="2"/>
</dbReference>
<dbReference type="Pfam" id="PF10335">
    <property type="entry name" value="DUF294_C"/>
    <property type="match status" value="1"/>
</dbReference>
<dbReference type="InterPro" id="IPR005105">
    <property type="entry name" value="GlnD_Uridyltrans_N"/>
</dbReference>
<evidence type="ECO:0000256" key="1">
    <source>
        <dbReference type="ARBA" id="ARBA00023122"/>
    </source>
</evidence>
<protein>
    <submittedName>
        <fullName evidence="6">CBS domain-containing protein</fullName>
    </submittedName>
</protein>
<evidence type="ECO:0000259" key="4">
    <source>
        <dbReference type="PROSITE" id="PS50042"/>
    </source>
</evidence>
<feature type="domain" description="CBS" evidence="5">
    <location>
        <begin position="239"/>
        <end position="298"/>
    </location>
</feature>
<dbReference type="Gene3D" id="3.10.580.10">
    <property type="entry name" value="CBS-domain"/>
    <property type="match status" value="1"/>
</dbReference>
<dbReference type="CDD" id="cd05401">
    <property type="entry name" value="NT_GlnE_GlnD_like"/>
    <property type="match status" value="1"/>
</dbReference>
<dbReference type="Pfam" id="PF00027">
    <property type="entry name" value="cNMP_binding"/>
    <property type="match status" value="1"/>
</dbReference>
<dbReference type="Gene3D" id="2.60.120.10">
    <property type="entry name" value="Jelly Rolls"/>
    <property type="match status" value="1"/>
</dbReference>
<dbReference type="PANTHER" id="PTHR43080:SF2">
    <property type="entry name" value="CBS DOMAIN-CONTAINING PROTEIN"/>
    <property type="match status" value="1"/>
</dbReference>
<dbReference type="SUPFAM" id="SSF51206">
    <property type="entry name" value="cAMP-binding domain-like"/>
    <property type="match status" value="1"/>
</dbReference>
<dbReference type="Pfam" id="PF03445">
    <property type="entry name" value="DUF294"/>
    <property type="match status" value="1"/>
</dbReference>
<name>A0A4R3KGR3_9BACI</name>
<feature type="domain" description="Cyclic nucleotide-binding" evidence="4">
    <location>
        <begin position="14"/>
        <end position="118"/>
    </location>
</feature>
<evidence type="ECO:0000313" key="7">
    <source>
        <dbReference type="Proteomes" id="UP000295788"/>
    </source>
</evidence>
<dbReference type="SMART" id="SM00116">
    <property type="entry name" value="CBS"/>
    <property type="match status" value="2"/>
</dbReference>
<dbReference type="InterPro" id="IPR000595">
    <property type="entry name" value="cNMP-bd_dom"/>
</dbReference>
<dbReference type="Gene3D" id="3.30.460.10">
    <property type="entry name" value="Beta Polymerase, domain 2"/>
    <property type="match status" value="1"/>
</dbReference>
<feature type="domain" description="CBS" evidence="5">
    <location>
        <begin position="167"/>
        <end position="226"/>
    </location>
</feature>
<gene>
    <name evidence="6" type="ORF">EDD72_10826</name>
</gene>
<dbReference type="InterPro" id="IPR043519">
    <property type="entry name" value="NT_sf"/>
</dbReference>
<keyword evidence="7" id="KW-1185">Reference proteome</keyword>
<evidence type="ECO:0000256" key="2">
    <source>
        <dbReference type="ARBA" id="ARBA00023159"/>
    </source>
</evidence>
<dbReference type="CDD" id="cd00038">
    <property type="entry name" value="CAP_ED"/>
    <property type="match status" value="1"/>
</dbReference>